<name>A0A1I6HM78_9EURY</name>
<dbReference type="STRING" id="555875.SAMN04488124_2394"/>
<sequence length="326" mass="35752">MFARYEDDTGESVVVRAARPEDYDAVAAFTEDTWSDRGGSDYIPDIYHDWIAEDDGETRQTFVVDLGSETPSAELGAIVQVVTLSPYEAWGQGLRVNPDYRGRGLAKAITRASFAFARDAGATVLRNMIFSWNVKSLGLARDTGYRPGIEFRWVNPVPDADATPESDAASLPAVFADDADPDAAWAFWSESDTRAELRGLTLDAEESWALSTLTRERLHDAADEGRLLVVGSGPTRGFAVRNRTYERESDEGDEETWAEYAVAAWAWRDEAAAEALLTAVARDAAGVDADRTRVLIPEGVQWVTDAARAKADIAEQPTFVMEADLT</sequence>
<dbReference type="InterPro" id="IPR000182">
    <property type="entry name" value="GNAT_dom"/>
</dbReference>
<dbReference type="InterPro" id="IPR016181">
    <property type="entry name" value="Acyl_CoA_acyltransferase"/>
</dbReference>
<evidence type="ECO:0000313" key="2">
    <source>
        <dbReference type="EMBL" id="SFR55579.1"/>
    </source>
</evidence>
<dbReference type="EMBL" id="FOYS01000003">
    <property type="protein sequence ID" value="SFR55579.1"/>
    <property type="molecule type" value="Genomic_DNA"/>
</dbReference>
<dbReference type="GO" id="GO:0016747">
    <property type="term" value="F:acyltransferase activity, transferring groups other than amino-acyl groups"/>
    <property type="evidence" value="ECO:0007669"/>
    <property type="project" value="InterPro"/>
</dbReference>
<accession>A0A1I6HM78</accession>
<dbReference type="Gene3D" id="3.40.630.30">
    <property type="match status" value="1"/>
</dbReference>
<dbReference type="Proteomes" id="UP000243250">
    <property type="component" value="Unassembled WGS sequence"/>
</dbReference>
<dbReference type="SUPFAM" id="SSF55729">
    <property type="entry name" value="Acyl-CoA N-acyltransferases (Nat)"/>
    <property type="match status" value="1"/>
</dbReference>
<keyword evidence="2" id="KW-0012">Acyltransferase</keyword>
<keyword evidence="3" id="KW-1185">Reference proteome</keyword>
<dbReference type="PANTHER" id="PTHR43072">
    <property type="entry name" value="N-ACETYLTRANSFERASE"/>
    <property type="match status" value="1"/>
</dbReference>
<gene>
    <name evidence="2" type="ORF">SAMN04488124_2394</name>
</gene>
<reference evidence="3" key="1">
    <citation type="submission" date="2016-10" db="EMBL/GenBank/DDBJ databases">
        <authorList>
            <person name="Varghese N."/>
            <person name="Submissions S."/>
        </authorList>
    </citation>
    <scope>NUCLEOTIDE SEQUENCE [LARGE SCALE GENOMIC DNA]</scope>
    <source>
        <strain evidence="3">CGMCC 1.8711</strain>
    </source>
</reference>
<dbReference type="CDD" id="cd04301">
    <property type="entry name" value="NAT_SF"/>
    <property type="match status" value="1"/>
</dbReference>
<evidence type="ECO:0000259" key="1">
    <source>
        <dbReference type="PROSITE" id="PS51186"/>
    </source>
</evidence>
<dbReference type="PANTHER" id="PTHR43072:SF60">
    <property type="entry name" value="L-2,4-DIAMINOBUTYRIC ACID ACETYLTRANSFERASE"/>
    <property type="match status" value="1"/>
</dbReference>
<dbReference type="AlphaFoldDB" id="A0A1I6HM78"/>
<feature type="domain" description="N-acetyltransferase" evidence="1">
    <location>
        <begin position="13"/>
        <end position="158"/>
    </location>
</feature>
<proteinExistence type="predicted"/>
<organism evidence="2 3">
    <name type="scientific">Halogeometricum limi</name>
    <dbReference type="NCBI Taxonomy" id="555875"/>
    <lineage>
        <taxon>Archaea</taxon>
        <taxon>Methanobacteriati</taxon>
        <taxon>Methanobacteriota</taxon>
        <taxon>Stenosarchaea group</taxon>
        <taxon>Halobacteria</taxon>
        <taxon>Halobacteriales</taxon>
        <taxon>Haloferacaceae</taxon>
        <taxon>Halogeometricum</taxon>
    </lineage>
</organism>
<dbReference type="Pfam" id="PF13302">
    <property type="entry name" value="Acetyltransf_3"/>
    <property type="match status" value="1"/>
</dbReference>
<protein>
    <submittedName>
        <fullName evidence="2">L-amino acid N-acyltransferase YncA</fullName>
    </submittedName>
</protein>
<keyword evidence="2" id="KW-0808">Transferase</keyword>
<evidence type="ECO:0000313" key="3">
    <source>
        <dbReference type="Proteomes" id="UP000243250"/>
    </source>
</evidence>
<dbReference type="PROSITE" id="PS51186">
    <property type="entry name" value="GNAT"/>
    <property type="match status" value="1"/>
</dbReference>